<dbReference type="InterPro" id="IPR003599">
    <property type="entry name" value="Ig_sub"/>
</dbReference>
<feature type="region of interest" description="Disordered" evidence="5">
    <location>
        <begin position="1747"/>
        <end position="1809"/>
    </location>
</feature>
<feature type="compositionally biased region" description="Polar residues" evidence="5">
    <location>
        <begin position="1078"/>
        <end position="1091"/>
    </location>
</feature>
<feature type="region of interest" description="Disordered" evidence="5">
    <location>
        <begin position="2490"/>
        <end position="2543"/>
    </location>
</feature>
<evidence type="ECO:0000313" key="11">
    <source>
        <dbReference type="Proteomes" id="UP000002320"/>
    </source>
</evidence>
<evidence type="ECO:0000313" key="10">
    <source>
        <dbReference type="EnsemblMetazoa" id="CPIJ006896-PA"/>
    </source>
</evidence>
<dbReference type="InterPro" id="IPR036179">
    <property type="entry name" value="Ig-like_dom_sf"/>
</dbReference>
<evidence type="ECO:0000256" key="3">
    <source>
        <dbReference type="ARBA" id="ARBA00023157"/>
    </source>
</evidence>
<dbReference type="SMART" id="SM00408">
    <property type="entry name" value="IGc2"/>
    <property type="match status" value="7"/>
</dbReference>
<keyword evidence="4" id="KW-0393">Immunoglobulin domain</keyword>
<feature type="compositionally biased region" description="Polar residues" evidence="5">
    <location>
        <begin position="2511"/>
        <end position="2537"/>
    </location>
</feature>
<dbReference type="PANTHER" id="PTHR13817:SF164">
    <property type="entry name" value="ZORMIN, ISOFORM J"/>
    <property type="match status" value="1"/>
</dbReference>
<evidence type="ECO:0000259" key="8">
    <source>
        <dbReference type="PROSITE" id="PS50835"/>
    </source>
</evidence>
<keyword evidence="6" id="KW-0472">Membrane</keyword>
<feature type="domain" description="Ig-like" evidence="8">
    <location>
        <begin position="2542"/>
        <end position="2638"/>
    </location>
</feature>
<dbReference type="KEGG" id="cqu:CpipJ_CPIJ006896"/>
<dbReference type="eggNOG" id="KOG1181">
    <property type="taxonomic scope" value="Eukaryota"/>
</dbReference>
<feature type="region of interest" description="Disordered" evidence="5">
    <location>
        <begin position="1143"/>
        <end position="1204"/>
    </location>
</feature>
<evidence type="ECO:0000256" key="4">
    <source>
        <dbReference type="ARBA" id="ARBA00023319"/>
    </source>
</evidence>
<feature type="compositionally biased region" description="Basic and acidic residues" evidence="5">
    <location>
        <begin position="2185"/>
        <end position="2197"/>
    </location>
</feature>
<feature type="compositionally biased region" description="Polar residues" evidence="5">
    <location>
        <begin position="1788"/>
        <end position="1804"/>
    </location>
</feature>
<dbReference type="FunFam" id="2.60.40.10:FF:000660">
    <property type="entry name" value="Uncharacterized protein, isoform B"/>
    <property type="match status" value="1"/>
</dbReference>
<reference evidence="10" key="2">
    <citation type="submission" date="2021-02" db="UniProtKB">
        <authorList>
            <consortium name="EnsemblMetazoa"/>
        </authorList>
    </citation>
    <scope>IDENTIFICATION</scope>
    <source>
        <strain evidence="10">JHB</strain>
    </source>
</reference>
<dbReference type="VEuPathDB" id="VectorBase:CQUJHB002520"/>
<dbReference type="FunCoup" id="B0WJM9">
    <property type="interactions" value="45"/>
</dbReference>
<feature type="region of interest" description="Disordered" evidence="5">
    <location>
        <begin position="2030"/>
        <end position="2122"/>
    </location>
</feature>
<feature type="region of interest" description="Disordered" evidence="5">
    <location>
        <begin position="1703"/>
        <end position="1723"/>
    </location>
</feature>
<feature type="compositionally biased region" description="Low complexity" evidence="5">
    <location>
        <begin position="1887"/>
        <end position="1920"/>
    </location>
</feature>
<feature type="region of interest" description="Disordered" evidence="5">
    <location>
        <begin position="2354"/>
        <end position="2379"/>
    </location>
</feature>
<dbReference type="Proteomes" id="UP000002320">
    <property type="component" value="Unassembled WGS sequence"/>
</dbReference>
<keyword evidence="6" id="KW-0812">Transmembrane</keyword>
<feature type="transmembrane region" description="Helical" evidence="6">
    <location>
        <begin position="47"/>
        <end position="72"/>
    </location>
</feature>
<dbReference type="OrthoDB" id="7744623at2759"/>
<feature type="region of interest" description="Disordered" evidence="5">
    <location>
        <begin position="1319"/>
        <end position="1348"/>
    </location>
</feature>
<keyword evidence="11" id="KW-1185">Reference proteome</keyword>
<dbReference type="OMA" id="HWHKRIN"/>
<dbReference type="SUPFAM" id="SSF48726">
    <property type="entry name" value="Immunoglobulin"/>
    <property type="match status" value="7"/>
</dbReference>
<dbReference type="FunFam" id="2.60.40.10:FF:000849">
    <property type="entry name" value="Uncharacterized protein, isoform F"/>
    <property type="match status" value="1"/>
</dbReference>
<feature type="domain" description="Ig-like" evidence="8">
    <location>
        <begin position="939"/>
        <end position="1031"/>
    </location>
</feature>
<dbReference type="Pfam" id="PF07679">
    <property type="entry name" value="I-set"/>
    <property type="match status" value="7"/>
</dbReference>
<keyword evidence="7" id="KW-0732">Signal</keyword>
<dbReference type="PANTHER" id="PTHR13817">
    <property type="entry name" value="TITIN"/>
    <property type="match status" value="1"/>
</dbReference>
<dbReference type="EnsemblMetazoa" id="CPIJ006896-RA">
    <property type="protein sequence ID" value="CPIJ006896-PA"/>
    <property type="gene ID" value="CPIJ006896"/>
</dbReference>
<dbReference type="Gene3D" id="2.60.40.10">
    <property type="entry name" value="Immunoglobulins"/>
    <property type="match status" value="7"/>
</dbReference>
<feature type="region of interest" description="Disordered" evidence="5">
    <location>
        <begin position="2413"/>
        <end position="2441"/>
    </location>
</feature>
<proteinExistence type="inferred from homology"/>
<dbReference type="FunFam" id="2.60.40.10:FF:000080">
    <property type="entry name" value="Myosin light chain kinase, smooth muscle"/>
    <property type="match status" value="1"/>
</dbReference>
<accession>B0WJM9</accession>
<evidence type="ECO:0000256" key="2">
    <source>
        <dbReference type="ARBA" id="ARBA00022737"/>
    </source>
</evidence>
<feature type="chain" id="PRO_5011408136" evidence="7">
    <location>
        <begin position="19"/>
        <end position="2653"/>
    </location>
</feature>
<feature type="compositionally biased region" description="Polar residues" evidence="5">
    <location>
        <begin position="1143"/>
        <end position="1157"/>
    </location>
</feature>
<feature type="domain" description="Ig-like" evidence="8">
    <location>
        <begin position="278"/>
        <end position="361"/>
    </location>
</feature>
<feature type="domain" description="Ig-like" evidence="8">
    <location>
        <begin position="616"/>
        <end position="703"/>
    </location>
</feature>
<feature type="compositionally biased region" description="Low complexity" evidence="5">
    <location>
        <begin position="1861"/>
        <end position="1879"/>
    </location>
</feature>
<reference evidence="9" key="1">
    <citation type="submission" date="2007-03" db="EMBL/GenBank/DDBJ databases">
        <title>Annotation of Culex pipiens quinquefasciatus.</title>
        <authorList>
            <consortium name="The Broad Institute Genome Sequencing Platform"/>
            <person name="Atkinson P.W."/>
            <person name="Hemingway J."/>
            <person name="Christensen B.M."/>
            <person name="Higgs S."/>
            <person name="Kodira C."/>
            <person name="Hannick L."/>
            <person name="Megy K."/>
            <person name="O'Leary S."/>
            <person name="Pearson M."/>
            <person name="Haas B.J."/>
            <person name="Mauceli E."/>
            <person name="Wortman J.R."/>
            <person name="Lee N.H."/>
            <person name="Guigo R."/>
            <person name="Stanke M."/>
            <person name="Alvarado L."/>
            <person name="Amedeo P."/>
            <person name="Antoine C.H."/>
            <person name="Arensburger P."/>
            <person name="Bidwell S.L."/>
            <person name="Crawford M."/>
            <person name="Camaro F."/>
            <person name="Devon K."/>
            <person name="Engels R."/>
            <person name="Hammond M."/>
            <person name="Howarth C."/>
            <person name="Koehrsen M."/>
            <person name="Lawson D."/>
            <person name="Montgomery P."/>
            <person name="Nene V."/>
            <person name="Nusbaum C."/>
            <person name="Puiu D."/>
            <person name="Romero-Severson J."/>
            <person name="Severson D.W."/>
            <person name="Shumway M."/>
            <person name="Sisk P."/>
            <person name="Stolte C."/>
            <person name="Zeng Q."/>
            <person name="Eisenstadt E."/>
            <person name="Fraser-Liggett C."/>
            <person name="Strausberg R."/>
            <person name="Galagan J."/>
            <person name="Birren B."/>
            <person name="Collins F.H."/>
        </authorList>
    </citation>
    <scope>NUCLEOTIDE SEQUENCE [LARGE SCALE GENOMIC DNA]</scope>
    <source>
        <strain evidence="9">JHB</strain>
    </source>
</reference>
<evidence type="ECO:0000256" key="1">
    <source>
        <dbReference type="ARBA" id="ARBA00006692"/>
    </source>
</evidence>
<dbReference type="InterPro" id="IPR013098">
    <property type="entry name" value="Ig_I-set"/>
</dbReference>
<dbReference type="PRINTS" id="PR01217">
    <property type="entry name" value="PRICHEXTENSN"/>
</dbReference>
<dbReference type="PROSITE" id="PS50835">
    <property type="entry name" value="IG_LIKE"/>
    <property type="match status" value="6"/>
</dbReference>
<dbReference type="InParanoid" id="B0WJM9"/>
<keyword evidence="2" id="KW-0677">Repeat</keyword>
<dbReference type="EMBL" id="DS231961">
    <property type="protein sequence ID" value="EDS29256.1"/>
    <property type="molecule type" value="Genomic_DNA"/>
</dbReference>
<organism>
    <name type="scientific">Culex quinquefasciatus</name>
    <name type="common">Southern house mosquito</name>
    <name type="synonym">Culex pungens</name>
    <dbReference type="NCBI Taxonomy" id="7176"/>
    <lineage>
        <taxon>Eukaryota</taxon>
        <taxon>Metazoa</taxon>
        <taxon>Ecdysozoa</taxon>
        <taxon>Arthropoda</taxon>
        <taxon>Hexapoda</taxon>
        <taxon>Insecta</taxon>
        <taxon>Pterygota</taxon>
        <taxon>Neoptera</taxon>
        <taxon>Endopterygota</taxon>
        <taxon>Diptera</taxon>
        <taxon>Nematocera</taxon>
        <taxon>Culicoidea</taxon>
        <taxon>Culicidae</taxon>
        <taxon>Culicinae</taxon>
        <taxon>Culicini</taxon>
        <taxon>Culex</taxon>
        <taxon>Culex</taxon>
    </lineage>
</organism>
<feature type="domain" description="Ig-like" evidence="8">
    <location>
        <begin position="390"/>
        <end position="480"/>
    </location>
</feature>
<dbReference type="VEuPathDB" id="VectorBase:CQUJHB020247"/>
<dbReference type="InterPro" id="IPR003598">
    <property type="entry name" value="Ig_sub2"/>
</dbReference>
<evidence type="ECO:0000256" key="6">
    <source>
        <dbReference type="SAM" id="Phobius"/>
    </source>
</evidence>
<feature type="transmembrane region" description="Helical" evidence="6">
    <location>
        <begin position="231"/>
        <end position="251"/>
    </location>
</feature>
<evidence type="ECO:0000256" key="5">
    <source>
        <dbReference type="SAM" id="MobiDB-lite"/>
    </source>
</evidence>
<dbReference type="SMART" id="SM00409">
    <property type="entry name" value="IG"/>
    <property type="match status" value="7"/>
</dbReference>
<dbReference type="STRING" id="7176.B0WJM9"/>
<feature type="region of interest" description="Disordered" evidence="5">
    <location>
        <begin position="1036"/>
        <end position="1096"/>
    </location>
</feature>
<comment type="similarity">
    <text evidence="1">Belongs to the protein kinase superfamily. CAMK Ser/Thr protein kinase family.</text>
</comment>
<gene>
    <name evidence="10" type="primary">6039278</name>
    <name evidence="9" type="ORF">CpipJ_CPIJ006896</name>
</gene>
<feature type="compositionally biased region" description="Low complexity" evidence="5">
    <location>
        <begin position="1969"/>
        <end position="1988"/>
    </location>
</feature>
<feature type="compositionally biased region" description="Low complexity" evidence="5">
    <location>
        <begin position="2074"/>
        <end position="2112"/>
    </location>
</feature>
<feature type="domain" description="Ig-like" evidence="8">
    <location>
        <begin position="504"/>
        <end position="590"/>
    </location>
</feature>
<evidence type="ECO:0000256" key="7">
    <source>
        <dbReference type="SAM" id="SignalP"/>
    </source>
</evidence>
<dbReference type="InterPro" id="IPR050964">
    <property type="entry name" value="Striated_Muscle_Regulatory"/>
</dbReference>
<feature type="compositionally biased region" description="Polar residues" evidence="5">
    <location>
        <begin position="2420"/>
        <end position="2429"/>
    </location>
</feature>
<keyword evidence="6" id="KW-1133">Transmembrane helix</keyword>
<feature type="region of interest" description="Disordered" evidence="5">
    <location>
        <begin position="1861"/>
        <end position="1920"/>
    </location>
</feature>
<feature type="compositionally biased region" description="Low complexity" evidence="5">
    <location>
        <begin position="1162"/>
        <end position="1175"/>
    </location>
</feature>
<keyword evidence="3" id="KW-1015">Disulfide bond</keyword>
<feature type="region of interest" description="Disordered" evidence="5">
    <location>
        <begin position="1361"/>
        <end position="1400"/>
    </location>
</feature>
<dbReference type="HOGENOM" id="CLU_000275_0_0_1"/>
<dbReference type="FunFam" id="2.60.40.10:FF:000632">
    <property type="entry name" value="Uncharacterized protein, isoform B"/>
    <property type="match status" value="1"/>
</dbReference>
<feature type="compositionally biased region" description="Low complexity" evidence="5">
    <location>
        <begin position="1365"/>
        <end position="1400"/>
    </location>
</feature>
<feature type="region of interest" description="Disordered" evidence="5">
    <location>
        <begin position="1968"/>
        <end position="1999"/>
    </location>
</feature>
<dbReference type="FunFam" id="2.60.40.10:FF:000032">
    <property type="entry name" value="palladin isoform X1"/>
    <property type="match status" value="1"/>
</dbReference>
<dbReference type="VEuPathDB" id="VectorBase:CPIJ006896"/>
<sequence>MLLLIVLTLAEVVKRVVPELFKNDPILLVVCGFERSNLHQAGRWEKIILHSLILLMFFMTSAFETKIISFMIDKPTAPSAKRLADFDKYGLSFRYNLAENPAAANHPVIGKYVVNDTKDYGNHWHKRINVAQYVSQPLAEFAELFSYDFDLGISWYYALDEKFMVYPVKIHYTALRSQFIETFQYTFVALYEAGILQGWETQFKHSFYLKVWRTRRQTVIKKEAYLVFDDMLLPWIALAIGHGISLLVLIAEIVEMKMKKLLRVHSNRGSSLEPTEYPSFRAPLSNVMARVGQKIKLEAEVAGIPPPEVMWTHDGQHFANREVKFFYENGRAQLVIDEAFLKDAGVYTLTAKNIAGERSCSCNVVVKGRLPNETSDSELASASDMEPVKPSVQLQLKDVAVFEGKPVRLDCVIVGQPEPEVIWYHGERPVKESTDFQLLFQGDHCSLVIREAFLEDAGEYRVVAINSAGEASSKCNLIVTPLNTAEPAVRQPAERVLPPLGAPPKFERLLSDILAAEGEKCQFECAVSGDPRPNIKWYVNNREIEENLRVHSLFREDGVVKLVIEQVFPDDKGVYTAKASNPSGEAKCFSNLIVKSINAPEFESVPAFLSESVVCPTFKELFADRTVKLHESTKFECIVVGKPQPKIRWFFNDQPVHGHDFLVSTSGDRQVLTIPEVLPELAGKITCFAENDAGHAQCVAFVALADAFGAPMMQPQPLMSAESMLQVDHSGSSFVTLQKQVTTSSSSYSSSTVVENGVSQSEVHSQSAHLDSSFKKVGDQAPEIAQTKHFAQFHQTNDLPPAIQQETSILNIANNNTTEMHETIIANSGQISTGKPARRSSAPRFVSPFNGKIVDQGADVVLEGILDGYPTPEVSITKNDVELQPDGERITVSYSLNKIVVELKNVSTNDAGRYTATASNAAGASSTTADLVVKKSIFPPVFGRRLQAQSVRRGDRVILAAEVSGTPEPTIAWFKDNAPVQEALLPGSYSMQQVGPCHKLIFEQIDLADAGRYMVLAKNTGGEAQSIADIAVLDAEPQQQQQQQPKHVSFVDVPQPQPTHFGEQQQPDAVDPPGGYASTRQEFSTESSLRGPTTESTIVTETRRTTEATMRMEHKISFPDLPVTFSQRTQTPTIPVVSAGTTTETMDSQSAGTNTDRVATRTDATQTPTPLQQQAHKTEATQTPPQVAPKPAVPEELPTETTTTTTKRSAFHFFEKITSNGTQEVPQAPPPPLFQPKSFIPLKQPAVAIDQTHQLVGEELQIYPHPPQQQAELLHPQGITVPTPPIYHQDPHPTIPEQHHLRTLDTNVPILPIPKIIAQDQQPQPIYRPQATTPHLERARSSSPRPSAEAIAMERLWTAPKTSGFQQQQQHQQQQQMYSSFSSSQQFQSSQMSQQQYSQSMQYQPYQPYKPSVEPLQAPQPIQAPMPVYAPQPTFAPQPQPQPTFAPQPQPAFVPQPQPTFAPQPKPVPTYAPAPQTLPQPFKPTPVAPVAKFAPAPEPVPVVHHSLASAPSNVPSFGPSYNQTPQPFKPLPPPSITPSQASFTSGPPVDFPPVPQTFLPAYVPPPVQTFTPAPAPVEPIPQFTPAPAPVQAPAPAPMQPPTNFPEPLYQQQPQEQVFGQQHNEYVHHQQLQQYHQQQVHMEEEVYKKKSVKETKQLFEQTIRQQNESFNDLKAPRMIQQMVNSPTKVCTLPPDFGYTPAEIGLEPGPQPTMGYAPKPSNERKSSYYREKIEQSLFESMDKVPERVPAGGVKIIPPSPRKKSNPGQSDTAGMPPASFEQPSEAKATQPIANANAATKSPFTATESECESDMDVMRKMNGVSGYLADTEEVQKTVSFSSEQKIESFSKSESSVIVQSSEVVQQQQEQQQQQTVVESSSIESKVETVEDAAATVTDAGVTAEAQQPQQQQQSEEQVVTTTTTTAEAVTKVRECLTESVEEMNFLVNNDLPEDLQPVKVLPTEEPLPTLKKVPVPAAVQPEPQPESVVCEPVPEPAPVQQNGFSAEQHEIEAEKTTINPVWQPTQAGVAYKPVHPVFNPPQQHETGPTVAPPSVFDPIEKLPQPTAVSEMARPQPISYSTQQTSSSQSFQQQKSSSFQSYQQQTFVQQQQQQEQQHVSFPPVEPAGQPALYYTSVTAQPVHNTIATETSNTLHMKETTESSNRVVNMQQTQQVISLGHQPRPAFVQKQGRDSDYDSDGSRIRPMWTPNPSDSDEPHFRSVRPNFAADADKIDVSGVMQQQQQQQQQQQEQTTETVEVLQTQTLDRKFTTKQMATQHMSTSRDDMAIKAHKVAPINFVQKAQNQAESMSQSFKTKAYHFTNEVMTDMRKTPIKPILKNAFGHQQAPVTHVLQPVPQAQAPPATNGTSTPQAYREESRVSQYGTRHVDPDTGIIYFKYDFGYEFGIIFPGEGHRIVAGSGHSKRQPATTTSSSVKHPLYLSPTPFGPSGAQSVEVPVIHERTRDYVRNCTPSPFRRSASVPASDLQASRYQQRYSYPAAGSGRSTPRVTHFRPVSSRCTTPDHSAASVLTQGSTRSATSTPKHPQDPAIATKQPLFVAPLKDIAVVAGQPARFECIVACDATPAVRWTKNNVPIDESGQRYYPEYRNGVCRLSLPVAYEGDSAKYCCVAENHLGHSQTCADLTVVDSNWRTASAVTEF</sequence>
<dbReference type="FunFam" id="2.60.40.10:FF:001215">
    <property type="entry name" value="Uncharacterized protein, isoform F"/>
    <property type="match status" value="1"/>
</dbReference>
<evidence type="ECO:0000313" key="9">
    <source>
        <dbReference type="EMBL" id="EDS29256.1"/>
    </source>
</evidence>
<dbReference type="InterPro" id="IPR007110">
    <property type="entry name" value="Ig-like_dom"/>
</dbReference>
<dbReference type="InterPro" id="IPR013783">
    <property type="entry name" value="Ig-like_fold"/>
</dbReference>
<protein>
    <submittedName>
        <fullName evidence="9 10">Titin</fullName>
    </submittedName>
</protein>
<feature type="region of interest" description="Disordered" evidence="5">
    <location>
        <begin position="2172"/>
        <end position="2216"/>
    </location>
</feature>
<name>B0WJM9_CULQU</name>
<feature type="signal peptide" evidence="7">
    <location>
        <begin position="1"/>
        <end position="18"/>
    </location>
</feature>